<dbReference type="PANTHER" id="PTHR42912">
    <property type="entry name" value="METHYLTRANSFERASE"/>
    <property type="match status" value="1"/>
</dbReference>
<dbReference type="GO" id="GO:0008168">
    <property type="term" value="F:methyltransferase activity"/>
    <property type="evidence" value="ECO:0007669"/>
    <property type="project" value="UniProtKB-KW"/>
</dbReference>
<dbReference type="Proteomes" id="UP000640485">
    <property type="component" value="Unassembled WGS sequence"/>
</dbReference>
<dbReference type="AlphaFoldDB" id="A0A934W1J8"/>
<gene>
    <name evidence="1" type="ORF">JJJ17_16130</name>
</gene>
<dbReference type="Gene3D" id="3.40.50.150">
    <property type="entry name" value="Vaccinia Virus protein VP39"/>
    <property type="match status" value="1"/>
</dbReference>
<dbReference type="PANTHER" id="PTHR42912:SF45">
    <property type="entry name" value="23S RRNA (GUANINE(745)-N(1))-METHYLTRANSFERASE"/>
    <property type="match status" value="1"/>
</dbReference>
<sequence>MQDQAATPDAFWEEFYQTKRTTSTGQPSKTLARFATDLPPGTALDLGSSHGDDVIWLASLGWQALGVDISPVAVGRAARRAEEQDLSDRARFEARDLSVDFPAGQFDLVTAFYFQSPVHLPRAEIVGRAARAVAPGGHLLVVAHGAPPPWANHSQSEPFPTVESELAAAGYNPTDWTVVEAKLVDRPAKTPSGDQVTLQDTIIILRRNSAG</sequence>
<reference evidence="1" key="1">
    <citation type="submission" date="2021-01" db="EMBL/GenBank/DDBJ databases">
        <title>Paracoccus amoyensis sp. nov., isolated from the surface seawater along the coast of Xiamen Island, China.</title>
        <authorList>
            <person name="Lyu L."/>
        </authorList>
    </citation>
    <scope>NUCLEOTIDE SEQUENCE</scope>
    <source>
        <strain evidence="1">MJ17</strain>
    </source>
</reference>
<dbReference type="EMBL" id="JAEPRQ010000007">
    <property type="protein sequence ID" value="MBK4217458.1"/>
    <property type="molecule type" value="Genomic_DNA"/>
</dbReference>
<dbReference type="CDD" id="cd02440">
    <property type="entry name" value="AdoMet_MTases"/>
    <property type="match status" value="1"/>
</dbReference>
<dbReference type="SUPFAM" id="SSF53335">
    <property type="entry name" value="S-adenosyl-L-methionine-dependent methyltransferases"/>
    <property type="match status" value="1"/>
</dbReference>
<protein>
    <submittedName>
        <fullName evidence="1">Class I SAM-dependent methyltransferase</fullName>
    </submittedName>
</protein>
<dbReference type="InterPro" id="IPR050508">
    <property type="entry name" value="Methyltransf_Superfamily"/>
</dbReference>
<keyword evidence="2" id="KW-1185">Reference proteome</keyword>
<dbReference type="RefSeq" id="WP_200688227.1">
    <property type="nucleotide sequence ID" value="NZ_JAEPRQ010000007.1"/>
</dbReference>
<dbReference type="GO" id="GO:0032259">
    <property type="term" value="P:methylation"/>
    <property type="evidence" value="ECO:0007669"/>
    <property type="project" value="UniProtKB-KW"/>
</dbReference>
<keyword evidence="1" id="KW-0489">Methyltransferase</keyword>
<keyword evidence="1" id="KW-0808">Transferase</keyword>
<proteinExistence type="predicted"/>
<evidence type="ECO:0000313" key="2">
    <source>
        <dbReference type="Proteomes" id="UP000640485"/>
    </source>
</evidence>
<comment type="caution">
    <text evidence="1">The sequence shown here is derived from an EMBL/GenBank/DDBJ whole genome shotgun (WGS) entry which is preliminary data.</text>
</comment>
<name>A0A934W1J8_9RHOB</name>
<evidence type="ECO:0000313" key="1">
    <source>
        <dbReference type="EMBL" id="MBK4217458.1"/>
    </source>
</evidence>
<dbReference type="Pfam" id="PF13489">
    <property type="entry name" value="Methyltransf_23"/>
    <property type="match status" value="1"/>
</dbReference>
<dbReference type="InterPro" id="IPR029063">
    <property type="entry name" value="SAM-dependent_MTases_sf"/>
</dbReference>
<organism evidence="1 2">
    <name type="scientific">Paracoccus caeni</name>
    <dbReference type="NCBI Taxonomy" id="657651"/>
    <lineage>
        <taxon>Bacteria</taxon>
        <taxon>Pseudomonadati</taxon>
        <taxon>Pseudomonadota</taxon>
        <taxon>Alphaproteobacteria</taxon>
        <taxon>Rhodobacterales</taxon>
        <taxon>Paracoccaceae</taxon>
        <taxon>Paracoccus</taxon>
    </lineage>
</organism>
<accession>A0A934W1J8</accession>